<organism evidence="1">
    <name type="scientific">Chelativorans sp. (strain BNC1)</name>
    <dbReference type="NCBI Taxonomy" id="266779"/>
    <lineage>
        <taxon>Bacteria</taxon>
        <taxon>Pseudomonadati</taxon>
        <taxon>Pseudomonadota</taxon>
        <taxon>Alphaproteobacteria</taxon>
        <taxon>Hyphomicrobiales</taxon>
        <taxon>Phyllobacteriaceae</taxon>
        <taxon>Chelativorans</taxon>
    </lineage>
</organism>
<dbReference type="OrthoDB" id="8137294at2"/>
<dbReference type="EMBL" id="CP000390">
    <property type="protein sequence ID" value="ABG63673.1"/>
    <property type="molecule type" value="Genomic_DNA"/>
</dbReference>
<dbReference type="Gene3D" id="2.30.110.10">
    <property type="entry name" value="Electron Transport, Fmn-binding Protein, Chain A"/>
    <property type="match status" value="1"/>
</dbReference>
<dbReference type="KEGG" id="mes:Meso_2284"/>
<evidence type="ECO:0000313" key="1">
    <source>
        <dbReference type="EMBL" id="ABG63673.1"/>
    </source>
</evidence>
<dbReference type="eggNOG" id="COG3467">
    <property type="taxonomic scope" value="Bacteria"/>
</dbReference>
<sequence length="149" mass="17216">MFILTLSETECRKTLADNRLARLACAKGKQPYVVPIYYAYAGDHLYAFSLPGRKIEWMRENPLVSVLVEECGHGEEWRSVIVDGRFEELPDRIGHKRERDRAWSLLSRHADWWEPGDLKPVTPPLSKYEPEVFFRISIDRLSGRAAKAA</sequence>
<dbReference type="InterPro" id="IPR012349">
    <property type="entry name" value="Split_barrel_FMN-bd"/>
</dbReference>
<dbReference type="HOGENOM" id="CLU_067890_3_0_5"/>
<proteinExistence type="predicted"/>
<gene>
    <name evidence="1" type="ordered locus">Meso_2284</name>
</gene>
<name>Q11G02_CHESB</name>
<dbReference type="AlphaFoldDB" id="Q11G02"/>
<protein>
    <submittedName>
        <fullName evidence="1">Pyridoxamine 5'-phosphate oxidase-related, FMN-binding protein</fullName>
    </submittedName>
</protein>
<accession>Q11G02</accession>
<dbReference type="InterPro" id="IPR024747">
    <property type="entry name" value="Pyridox_Oxase-rel"/>
</dbReference>
<dbReference type="STRING" id="266779.Meso_2284"/>
<reference evidence="1" key="1">
    <citation type="submission" date="2006-06" db="EMBL/GenBank/DDBJ databases">
        <title>Complete sequence of chromosome of Chelativorans sp. BNC1.</title>
        <authorList>
            <consortium name="US DOE Joint Genome Institute"/>
            <person name="Copeland A."/>
            <person name="Lucas S."/>
            <person name="Lapidus A."/>
            <person name="Barry K."/>
            <person name="Detter J.C."/>
            <person name="Glavina del Rio T."/>
            <person name="Hammon N."/>
            <person name="Israni S."/>
            <person name="Dalin E."/>
            <person name="Tice H."/>
            <person name="Pitluck S."/>
            <person name="Chertkov O."/>
            <person name="Brettin T."/>
            <person name="Bruce D."/>
            <person name="Han C."/>
            <person name="Tapia R."/>
            <person name="Gilna P."/>
            <person name="Schmutz J."/>
            <person name="Larimer F."/>
            <person name="Land M."/>
            <person name="Hauser L."/>
            <person name="Kyrpides N."/>
            <person name="Mikhailova N."/>
            <person name="Richardson P."/>
        </authorList>
    </citation>
    <scope>NUCLEOTIDE SEQUENCE</scope>
    <source>
        <strain evidence="1">BNC1</strain>
    </source>
</reference>
<dbReference type="Pfam" id="PF12900">
    <property type="entry name" value="Pyridox_ox_2"/>
    <property type="match status" value="1"/>
</dbReference>
<dbReference type="SUPFAM" id="SSF50475">
    <property type="entry name" value="FMN-binding split barrel"/>
    <property type="match status" value="1"/>
</dbReference>